<proteinExistence type="predicted"/>
<keyword evidence="1" id="KW-0732">Signal</keyword>
<reference evidence="2" key="2">
    <citation type="journal article" date="2015" name="Data Brief">
        <title>Shoot transcriptome of the giant reed, Arundo donax.</title>
        <authorList>
            <person name="Barrero R.A."/>
            <person name="Guerrero F.D."/>
            <person name="Moolhuijzen P."/>
            <person name="Goolsby J.A."/>
            <person name="Tidwell J."/>
            <person name="Bellgard S.E."/>
            <person name="Bellgard M.I."/>
        </authorList>
    </citation>
    <scope>NUCLEOTIDE SEQUENCE</scope>
    <source>
        <tissue evidence="2">Shoot tissue taken approximately 20 cm above the soil surface</tissue>
    </source>
</reference>
<sequence>MILDVCVCLLVVLTLCYTIPSLARTCCPDVLKILLRVPTDWNSKLFVAAYK</sequence>
<protein>
    <submittedName>
        <fullName evidence="2">Uncharacterized protein</fullName>
    </submittedName>
</protein>
<name>A0A0A9GX24_ARUDO</name>
<dbReference type="EMBL" id="GBRH01170780">
    <property type="protein sequence ID" value="JAE27116.1"/>
    <property type="molecule type" value="Transcribed_RNA"/>
</dbReference>
<organism evidence="2">
    <name type="scientific">Arundo donax</name>
    <name type="common">Giant reed</name>
    <name type="synonym">Donax arundinaceus</name>
    <dbReference type="NCBI Taxonomy" id="35708"/>
    <lineage>
        <taxon>Eukaryota</taxon>
        <taxon>Viridiplantae</taxon>
        <taxon>Streptophyta</taxon>
        <taxon>Embryophyta</taxon>
        <taxon>Tracheophyta</taxon>
        <taxon>Spermatophyta</taxon>
        <taxon>Magnoliopsida</taxon>
        <taxon>Liliopsida</taxon>
        <taxon>Poales</taxon>
        <taxon>Poaceae</taxon>
        <taxon>PACMAD clade</taxon>
        <taxon>Arundinoideae</taxon>
        <taxon>Arundineae</taxon>
        <taxon>Arundo</taxon>
    </lineage>
</organism>
<reference evidence="2" key="1">
    <citation type="submission" date="2014-09" db="EMBL/GenBank/DDBJ databases">
        <authorList>
            <person name="Magalhaes I.L.F."/>
            <person name="Oliveira U."/>
            <person name="Santos F.R."/>
            <person name="Vidigal T.H.D.A."/>
            <person name="Brescovit A.D."/>
            <person name="Santos A.J."/>
        </authorList>
    </citation>
    <scope>NUCLEOTIDE SEQUENCE</scope>
    <source>
        <tissue evidence="2">Shoot tissue taken approximately 20 cm above the soil surface</tissue>
    </source>
</reference>
<feature type="chain" id="PRO_5002047958" evidence="1">
    <location>
        <begin position="24"/>
        <end position="51"/>
    </location>
</feature>
<feature type="signal peptide" evidence="1">
    <location>
        <begin position="1"/>
        <end position="23"/>
    </location>
</feature>
<evidence type="ECO:0000313" key="2">
    <source>
        <dbReference type="EMBL" id="JAE27116.1"/>
    </source>
</evidence>
<accession>A0A0A9GX24</accession>
<evidence type="ECO:0000256" key="1">
    <source>
        <dbReference type="SAM" id="SignalP"/>
    </source>
</evidence>
<dbReference type="AlphaFoldDB" id="A0A0A9GX24"/>